<reference evidence="2" key="1">
    <citation type="journal article" date="2013" name="Genetics">
        <title>The draft genome and transcriptome of Panagrellus redivivus are shaped by the harsh demands of a free-living lifestyle.</title>
        <authorList>
            <person name="Srinivasan J."/>
            <person name="Dillman A.R."/>
            <person name="Macchietto M.G."/>
            <person name="Heikkinen L."/>
            <person name="Lakso M."/>
            <person name="Fracchia K.M."/>
            <person name="Antoshechkin I."/>
            <person name="Mortazavi A."/>
            <person name="Wong G."/>
            <person name="Sternberg P.W."/>
        </authorList>
    </citation>
    <scope>NUCLEOTIDE SEQUENCE [LARGE SCALE GENOMIC DNA]</scope>
    <source>
        <strain evidence="2">MT8872</strain>
    </source>
</reference>
<dbReference type="AlphaFoldDB" id="A0A7E4VL65"/>
<feature type="region of interest" description="Disordered" evidence="1">
    <location>
        <begin position="1"/>
        <end position="43"/>
    </location>
</feature>
<protein>
    <submittedName>
        <fullName evidence="3">Pecanex-like protein</fullName>
    </submittedName>
</protein>
<evidence type="ECO:0000313" key="2">
    <source>
        <dbReference type="Proteomes" id="UP000492821"/>
    </source>
</evidence>
<evidence type="ECO:0000313" key="3">
    <source>
        <dbReference type="WBParaSite" id="Pan_g21893.t1"/>
    </source>
</evidence>
<dbReference type="WBParaSite" id="Pan_g21893.t1">
    <property type="protein sequence ID" value="Pan_g21893.t1"/>
    <property type="gene ID" value="Pan_g21893"/>
</dbReference>
<proteinExistence type="predicted"/>
<name>A0A7E4VL65_PANRE</name>
<reference evidence="3" key="2">
    <citation type="submission" date="2020-10" db="UniProtKB">
        <authorList>
            <consortium name="WormBaseParasite"/>
        </authorList>
    </citation>
    <scope>IDENTIFICATION</scope>
</reference>
<feature type="compositionally biased region" description="Low complexity" evidence="1">
    <location>
        <begin position="9"/>
        <end position="20"/>
    </location>
</feature>
<sequence length="154" mass="16297">MMVLPSIMSEEVSQEASSSATDHEDLELPYPCPSPVTELSFSSQRDLDVPLSETLNESSSPPKRTGIIRVVTKKMFKIGMQFHHASGKRFIVCNDGVIREVVQDPSPSATEASGSVEADAGADSGHVFKSIQFKPTAKVASISENGVGSSAGTA</sequence>
<accession>A0A7E4VL65</accession>
<dbReference type="Proteomes" id="UP000492821">
    <property type="component" value="Unassembled WGS sequence"/>
</dbReference>
<evidence type="ECO:0000256" key="1">
    <source>
        <dbReference type="SAM" id="MobiDB-lite"/>
    </source>
</evidence>
<keyword evidence="2" id="KW-1185">Reference proteome</keyword>
<organism evidence="2 3">
    <name type="scientific">Panagrellus redivivus</name>
    <name type="common">Microworm</name>
    <dbReference type="NCBI Taxonomy" id="6233"/>
    <lineage>
        <taxon>Eukaryota</taxon>
        <taxon>Metazoa</taxon>
        <taxon>Ecdysozoa</taxon>
        <taxon>Nematoda</taxon>
        <taxon>Chromadorea</taxon>
        <taxon>Rhabditida</taxon>
        <taxon>Tylenchina</taxon>
        <taxon>Panagrolaimomorpha</taxon>
        <taxon>Panagrolaimoidea</taxon>
        <taxon>Panagrolaimidae</taxon>
        <taxon>Panagrellus</taxon>
    </lineage>
</organism>